<dbReference type="eggNOG" id="COG0072">
    <property type="taxonomic scope" value="Bacteria"/>
</dbReference>
<evidence type="ECO:0000256" key="16">
    <source>
        <dbReference type="PROSITE-ProRule" id="PRU00209"/>
    </source>
</evidence>
<keyword evidence="10 15" id="KW-0460">Magnesium</keyword>
<dbReference type="GO" id="GO:0000287">
    <property type="term" value="F:magnesium ion binding"/>
    <property type="evidence" value="ECO:0007669"/>
    <property type="project" value="UniProtKB-UniRule"/>
</dbReference>
<feature type="domain" description="B5" evidence="19">
    <location>
        <begin position="405"/>
        <end position="481"/>
    </location>
</feature>
<dbReference type="InterPro" id="IPR004532">
    <property type="entry name" value="Phe-tRNA-ligase_IIc_bsu_bact"/>
</dbReference>
<evidence type="ECO:0000256" key="4">
    <source>
        <dbReference type="ARBA" id="ARBA00022490"/>
    </source>
</evidence>
<feature type="domain" description="TRNA-binding" evidence="17">
    <location>
        <begin position="39"/>
        <end position="152"/>
    </location>
</feature>
<dbReference type="Gene3D" id="3.30.930.10">
    <property type="entry name" value="Bira Bifunctional Protein, Domain 2"/>
    <property type="match status" value="1"/>
</dbReference>
<evidence type="ECO:0000259" key="18">
    <source>
        <dbReference type="PROSITE" id="PS51447"/>
    </source>
</evidence>
<comment type="caution">
    <text evidence="20">The sequence shown here is derived from an EMBL/GenBank/DDBJ whole genome shotgun (WGS) entry which is preliminary data.</text>
</comment>
<keyword evidence="12 15" id="KW-0648">Protein biosynthesis</keyword>
<comment type="subcellular location">
    <subcellularLocation>
        <location evidence="1 15">Cytoplasm</location>
    </subcellularLocation>
</comment>
<dbReference type="AlphaFoldDB" id="A0A081NFQ1"/>
<evidence type="ECO:0000313" key="21">
    <source>
        <dbReference type="Proteomes" id="UP000028073"/>
    </source>
</evidence>
<evidence type="ECO:0000259" key="17">
    <source>
        <dbReference type="PROSITE" id="PS50886"/>
    </source>
</evidence>
<dbReference type="SMART" id="SM00873">
    <property type="entry name" value="B3_4"/>
    <property type="match status" value="1"/>
</dbReference>
<dbReference type="Pfam" id="PF17759">
    <property type="entry name" value="tRNA_synthFbeta"/>
    <property type="match status" value="1"/>
</dbReference>
<evidence type="ECO:0000256" key="5">
    <source>
        <dbReference type="ARBA" id="ARBA00022555"/>
    </source>
</evidence>
<dbReference type="SUPFAM" id="SSF46955">
    <property type="entry name" value="Putative DNA-binding domain"/>
    <property type="match status" value="1"/>
</dbReference>
<dbReference type="InterPro" id="IPR002547">
    <property type="entry name" value="tRNA-bd_dom"/>
</dbReference>
<dbReference type="EMBL" id="JOKH01000003">
    <property type="protein sequence ID" value="KEQ17274.1"/>
    <property type="molecule type" value="Genomic_DNA"/>
</dbReference>
<evidence type="ECO:0000256" key="10">
    <source>
        <dbReference type="ARBA" id="ARBA00022842"/>
    </source>
</evidence>
<dbReference type="SUPFAM" id="SSF54991">
    <property type="entry name" value="Anticodon-binding domain of PheRS"/>
    <property type="match status" value="1"/>
</dbReference>
<evidence type="ECO:0000256" key="13">
    <source>
        <dbReference type="ARBA" id="ARBA00023146"/>
    </source>
</evidence>
<keyword evidence="7 15" id="KW-0479">Metal-binding</keyword>
<dbReference type="FunFam" id="3.50.40.10:FF:000001">
    <property type="entry name" value="Phenylalanine--tRNA ligase beta subunit"/>
    <property type="match status" value="1"/>
</dbReference>
<dbReference type="FunFam" id="3.30.930.10:FF:000022">
    <property type="entry name" value="Phenylalanine--tRNA ligase beta subunit"/>
    <property type="match status" value="1"/>
</dbReference>
<dbReference type="GO" id="GO:0009328">
    <property type="term" value="C:phenylalanine-tRNA ligase complex"/>
    <property type="evidence" value="ECO:0007669"/>
    <property type="project" value="TreeGrafter"/>
</dbReference>
<keyword evidence="8 15" id="KW-0547">Nucleotide-binding</keyword>
<dbReference type="InterPro" id="IPR012340">
    <property type="entry name" value="NA-bd_OB-fold"/>
</dbReference>
<evidence type="ECO:0000256" key="14">
    <source>
        <dbReference type="ARBA" id="ARBA00049255"/>
    </source>
</evidence>
<evidence type="ECO:0000256" key="7">
    <source>
        <dbReference type="ARBA" id="ARBA00022723"/>
    </source>
</evidence>
<reference evidence="20 21" key="1">
    <citation type="submission" date="2014-06" db="EMBL/GenBank/DDBJ databases">
        <title>Whole Genome Sequences of Three Symbiotic Endozoicomonas Bacteria.</title>
        <authorList>
            <person name="Neave M.J."/>
            <person name="Apprill A."/>
            <person name="Voolstra C.R."/>
        </authorList>
    </citation>
    <scope>NUCLEOTIDE SEQUENCE [LARGE SCALE GENOMIC DNA]</scope>
    <source>
        <strain evidence="20 21">DSM 25634</strain>
    </source>
</reference>
<dbReference type="CDD" id="cd02796">
    <property type="entry name" value="tRNA_bind_bactPheRS"/>
    <property type="match status" value="1"/>
</dbReference>
<dbReference type="InterPro" id="IPR036690">
    <property type="entry name" value="Fdx_antiC-bd_sf"/>
</dbReference>
<gene>
    <name evidence="15" type="primary">pheT</name>
    <name evidence="20" type="ORF">GZ78_15760</name>
</gene>
<organism evidence="20 21">
    <name type="scientific">Endozoicomonas numazuensis</name>
    <dbReference type="NCBI Taxonomy" id="1137799"/>
    <lineage>
        <taxon>Bacteria</taxon>
        <taxon>Pseudomonadati</taxon>
        <taxon>Pseudomonadota</taxon>
        <taxon>Gammaproteobacteria</taxon>
        <taxon>Oceanospirillales</taxon>
        <taxon>Endozoicomonadaceae</taxon>
        <taxon>Endozoicomonas</taxon>
    </lineage>
</organism>
<dbReference type="SUPFAM" id="SSF56037">
    <property type="entry name" value="PheT/TilS domain"/>
    <property type="match status" value="1"/>
</dbReference>
<evidence type="ECO:0000256" key="11">
    <source>
        <dbReference type="ARBA" id="ARBA00022884"/>
    </source>
</evidence>
<keyword evidence="5 16" id="KW-0820">tRNA-binding</keyword>
<dbReference type="Pfam" id="PF03484">
    <property type="entry name" value="B5"/>
    <property type="match status" value="1"/>
</dbReference>
<name>A0A081NFQ1_9GAMM</name>
<dbReference type="InterPro" id="IPR020825">
    <property type="entry name" value="Phe-tRNA_synthase-like_B3/B4"/>
</dbReference>
<dbReference type="InterPro" id="IPR045060">
    <property type="entry name" value="Phe-tRNA-ligase_IIc_bsu"/>
</dbReference>
<feature type="binding site" evidence="15">
    <location>
        <position position="465"/>
    </location>
    <ligand>
        <name>Mg(2+)</name>
        <dbReference type="ChEBI" id="CHEBI:18420"/>
        <note>shared with alpha subunit</note>
    </ligand>
</feature>
<dbReference type="Gene3D" id="2.40.50.140">
    <property type="entry name" value="Nucleic acid-binding proteins"/>
    <property type="match status" value="1"/>
</dbReference>
<dbReference type="RefSeq" id="WP_034837369.1">
    <property type="nucleotide sequence ID" value="NZ_JOKH01000003.1"/>
</dbReference>
<dbReference type="Pfam" id="PF01588">
    <property type="entry name" value="tRNA_bind"/>
    <property type="match status" value="1"/>
</dbReference>
<dbReference type="InterPro" id="IPR005147">
    <property type="entry name" value="tRNA_synthase_B5-dom"/>
</dbReference>
<proteinExistence type="inferred from homology"/>
<evidence type="ECO:0000313" key="20">
    <source>
        <dbReference type="EMBL" id="KEQ17274.1"/>
    </source>
</evidence>
<dbReference type="Pfam" id="PF03483">
    <property type="entry name" value="B3_4"/>
    <property type="match status" value="1"/>
</dbReference>
<dbReference type="InterPro" id="IPR045864">
    <property type="entry name" value="aa-tRNA-synth_II/BPL/LPL"/>
</dbReference>
<dbReference type="FunFam" id="3.30.70.380:FF:000001">
    <property type="entry name" value="Phenylalanine--tRNA ligase beta subunit"/>
    <property type="match status" value="1"/>
</dbReference>
<dbReference type="CDD" id="cd00769">
    <property type="entry name" value="PheRS_beta_core"/>
    <property type="match status" value="1"/>
</dbReference>
<evidence type="ECO:0000259" key="19">
    <source>
        <dbReference type="PROSITE" id="PS51483"/>
    </source>
</evidence>
<evidence type="ECO:0000256" key="1">
    <source>
        <dbReference type="ARBA" id="ARBA00004496"/>
    </source>
</evidence>
<dbReference type="FunFam" id="3.30.56.10:FF:000002">
    <property type="entry name" value="Phenylalanine--tRNA ligase beta subunit"/>
    <property type="match status" value="1"/>
</dbReference>
<keyword evidence="21" id="KW-1185">Reference proteome</keyword>
<dbReference type="Pfam" id="PF03147">
    <property type="entry name" value="FDX-ACB"/>
    <property type="match status" value="1"/>
</dbReference>
<dbReference type="InterPro" id="IPR005121">
    <property type="entry name" value="Fdx_antiC-bd"/>
</dbReference>
<dbReference type="InterPro" id="IPR041616">
    <property type="entry name" value="PheRS_beta_core"/>
</dbReference>
<evidence type="ECO:0000256" key="12">
    <source>
        <dbReference type="ARBA" id="ARBA00022917"/>
    </source>
</evidence>
<dbReference type="GO" id="GO:0004826">
    <property type="term" value="F:phenylalanine-tRNA ligase activity"/>
    <property type="evidence" value="ECO:0007669"/>
    <property type="project" value="UniProtKB-UniRule"/>
</dbReference>
<evidence type="ECO:0000256" key="2">
    <source>
        <dbReference type="ARBA" id="ARBA00008653"/>
    </source>
</evidence>
<dbReference type="SMART" id="SM00874">
    <property type="entry name" value="B5"/>
    <property type="match status" value="1"/>
</dbReference>
<keyword evidence="11 16" id="KW-0694">RNA-binding</keyword>
<dbReference type="PROSITE" id="PS50886">
    <property type="entry name" value="TRBD"/>
    <property type="match status" value="1"/>
</dbReference>
<dbReference type="PROSITE" id="PS51483">
    <property type="entry name" value="B5"/>
    <property type="match status" value="1"/>
</dbReference>
<evidence type="ECO:0000256" key="3">
    <source>
        <dbReference type="ARBA" id="ARBA00011209"/>
    </source>
</evidence>
<dbReference type="EC" id="6.1.1.20" evidence="15"/>
<dbReference type="Gene3D" id="3.50.40.10">
    <property type="entry name" value="Phenylalanyl-trna Synthetase, Chain B, domain 3"/>
    <property type="match status" value="1"/>
</dbReference>
<dbReference type="Gene3D" id="3.30.56.10">
    <property type="match status" value="2"/>
</dbReference>
<evidence type="ECO:0000256" key="8">
    <source>
        <dbReference type="ARBA" id="ARBA00022741"/>
    </source>
</evidence>
<dbReference type="GO" id="GO:0000049">
    <property type="term" value="F:tRNA binding"/>
    <property type="evidence" value="ECO:0007669"/>
    <property type="project" value="UniProtKB-UniRule"/>
</dbReference>
<dbReference type="Gene3D" id="3.30.70.380">
    <property type="entry name" value="Ferrodoxin-fold anticodon-binding domain"/>
    <property type="match status" value="1"/>
</dbReference>
<dbReference type="PROSITE" id="PS51447">
    <property type="entry name" value="FDX_ACB"/>
    <property type="match status" value="1"/>
</dbReference>
<sequence length="802" mass="87696">MKFSEQWLRQWVALEADTQELVHKITMAGLEVDDVDPVAGEFSGVVVGEIVACEQHPDADKLRVTRVSVGSEEFQVVCGAPNARVGIRVPFATVGAQLSLKEGPGNFKIKKAKLRGVESFGMLCAEEELGMAESSDGLMELPGDAVVGQDIREYLNLDDKIIDVDLTPNRGDCLSIAGLAREVSANFLADVSEIQVEPVAPALDDTFKVSVESKEGAPRFLTRVLKDVDVTKATPLWMVERLRRSGIRSIDPVVDVTAYVMLELGQPMHGYDLDTLNGSLIVRMAKAEEKLVLLDGQEVSMNAETLVIADEKHALGIAGVMGGEGSGVSQTTRNVLLEAAFFDPIVIAGKARSYGLHTDASHRFERGVDFQLQRKAIERATALILEICGGQPGPVSEVMSEEHLPALSTVTLRAEKVASLLGITIENDLIEALLTRLGLEMSATAEGEWTVSVPSWRFDISIEEDLIEELGRIYGYERLPETIPTALLKLKQVDEDKVKESDIRRVLVGRGYQEAVSFSFIDPKLHQLFDPRHEPVALANPIASDLSVMRTTLLPGLVKTVSYNLNRQQSRVRLFETGQTFVREGESLRQENQIAAVITGSRYPESWALKAEPVDFFDLKGDLEALLELGGAAGDFRFEKGSHDAMHPGQCAAIVRSEGIRDGKVMGHVGALHPNLAKELGLDGAVLMFEASLEAISQGHVTEFTPLSKFPEVRRDLALIVKQDVAADSLNQVIREEASELLKDVRIFDVYAGKGIEEGYKSLALGLTLQHASRTLKDEEVNQLIDSIVSRLESEFGASLRS</sequence>
<dbReference type="SMART" id="SM00896">
    <property type="entry name" value="FDX-ACB"/>
    <property type="match status" value="1"/>
</dbReference>
<dbReference type="InterPro" id="IPR005146">
    <property type="entry name" value="B3/B4_tRNA-bd"/>
</dbReference>
<comment type="subunit">
    <text evidence="3 15">Tetramer of two alpha and two beta subunits.</text>
</comment>
<comment type="similarity">
    <text evidence="2 15">Belongs to the phenylalanyl-tRNA synthetase beta subunit family. Type 1 subfamily.</text>
</comment>
<dbReference type="NCBIfam" id="NF045760">
    <property type="entry name" value="YtpR"/>
    <property type="match status" value="1"/>
</dbReference>
<dbReference type="SUPFAM" id="SSF55681">
    <property type="entry name" value="Class II aaRS and biotin synthetases"/>
    <property type="match status" value="1"/>
</dbReference>
<dbReference type="GO" id="GO:0006432">
    <property type="term" value="P:phenylalanyl-tRNA aminoacylation"/>
    <property type="evidence" value="ECO:0007669"/>
    <property type="project" value="UniProtKB-UniRule"/>
</dbReference>
<dbReference type="HAMAP" id="MF_00283">
    <property type="entry name" value="Phe_tRNA_synth_beta1"/>
    <property type="match status" value="1"/>
</dbReference>
<evidence type="ECO:0000256" key="9">
    <source>
        <dbReference type="ARBA" id="ARBA00022840"/>
    </source>
</evidence>
<dbReference type="PANTHER" id="PTHR10947">
    <property type="entry name" value="PHENYLALANYL-TRNA SYNTHETASE BETA CHAIN AND LEUCINE-RICH REPEAT-CONTAINING PROTEIN 47"/>
    <property type="match status" value="1"/>
</dbReference>
<keyword evidence="4 15" id="KW-0963">Cytoplasm</keyword>
<dbReference type="SUPFAM" id="SSF50249">
    <property type="entry name" value="Nucleic acid-binding proteins"/>
    <property type="match status" value="1"/>
</dbReference>
<feature type="domain" description="FDX-ACB" evidence="18">
    <location>
        <begin position="708"/>
        <end position="801"/>
    </location>
</feature>
<dbReference type="GO" id="GO:0005524">
    <property type="term" value="F:ATP binding"/>
    <property type="evidence" value="ECO:0007669"/>
    <property type="project" value="UniProtKB-UniRule"/>
</dbReference>
<dbReference type="NCBIfam" id="TIGR00472">
    <property type="entry name" value="pheT_bact"/>
    <property type="match status" value="1"/>
</dbReference>
<dbReference type="OrthoDB" id="9805455at2"/>
<comment type="cofactor">
    <cofactor evidence="15">
        <name>Mg(2+)</name>
        <dbReference type="ChEBI" id="CHEBI:18420"/>
    </cofactor>
    <text evidence="15">Binds 2 magnesium ions per tetramer.</text>
</comment>
<feature type="binding site" evidence="15">
    <location>
        <position position="469"/>
    </location>
    <ligand>
        <name>Mg(2+)</name>
        <dbReference type="ChEBI" id="CHEBI:18420"/>
        <note>shared with alpha subunit</note>
    </ligand>
</feature>
<evidence type="ECO:0000256" key="15">
    <source>
        <dbReference type="HAMAP-Rule" id="MF_00283"/>
    </source>
</evidence>
<dbReference type="PANTHER" id="PTHR10947:SF0">
    <property type="entry name" value="PHENYLALANINE--TRNA LIGASE BETA SUBUNIT"/>
    <property type="match status" value="1"/>
</dbReference>
<dbReference type="Proteomes" id="UP000028073">
    <property type="component" value="Unassembled WGS sequence"/>
</dbReference>
<keyword evidence="9 15" id="KW-0067">ATP-binding</keyword>
<accession>A0A081NFQ1</accession>
<dbReference type="FunFam" id="2.40.50.140:FF:000045">
    <property type="entry name" value="Phenylalanine--tRNA ligase beta subunit"/>
    <property type="match status" value="1"/>
</dbReference>
<feature type="binding site" evidence="15">
    <location>
        <position position="459"/>
    </location>
    <ligand>
        <name>Mg(2+)</name>
        <dbReference type="ChEBI" id="CHEBI:18420"/>
        <note>shared with alpha subunit</note>
    </ligand>
</feature>
<dbReference type="InterPro" id="IPR009061">
    <property type="entry name" value="DNA-bd_dom_put_sf"/>
</dbReference>
<keyword evidence="6 15" id="KW-0436">Ligase</keyword>
<evidence type="ECO:0000256" key="6">
    <source>
        <dbReference type="ARBA" id="ARBA00022598"/>
    </source>
</evidence>
<keyword evidence="13 15" id="KW-0030">Aminoacyl-tRNA synthetase</keyword>
<protein>
    <recommendedName>
        <fullName evidence="15">Phenylalanine--tRNA ligase beta subunit</fullName>
        <ecNumber evidence="15">6.1.1.20</ecNumber>
    </recommendedName>
    <alternativeName>
        <fullName evidence="15">Phenylalanyl-tRNA synthetase beta subunit</fullName>
        <shortName evidence="15">PheRS</shortName>
    </alternativeName>
</protein>
<comment type="catalytic activity">
    <reaction evidence="14 15">
        <text>tRNA(Phe) + L-phenylalanine + ATP = L-phenylalanyl-tRNA(Phe) + AMP + diphosphate + H(+)</text>
        <dbReference type="Rhea" id="RHEA:19413"/>
        <dbReference type="Rhea" id="RHEA-COMP:9668"/>
        <dbReference type="Rhea" id="RHEA-COMP:9699"/>
        <dbReference type="ChEBI" id="CHEBI:15378"/>
        <dbReference type="ChEBI" id="CHEBI:30616"/>
        <dbReference type="ChEBI" id="CHEBI:33019"/>
        <dbReference type="ChEBI" id="CHEBI:58095"/>
        <dbReference type="ChEBI" id="CHEBI:78442"/>
        <dbReference type="ChEBI" id="CHEBI:78531"/>
        <dbReference type="ChEBI" id="CHEBI:456215"/>
        <dbReference type="EC" id="6.1.1.20"/>
    </reaction>
</comment>
<dbReference type="STRING" id="1137799.GZ78_15760"/>
<dbReference type="InterPro" id="IPR033714">
    <property type="entry name" value="tRNA_bind_bactPheRS"/>
</dbReference>
<feature type="binding site" evidence="15">
    <location>
        <position position="468"/>
    </location>
    <ligand>
        <name>Mg(2+)</name>
        <dbReference type="ChEBI" id="CHEBI:18420"/>
        <note>shared with alpha subunit</note>
    </ligand>
</feature>